<dbReference type="GO" id="GO:0016020">
    <property type="term" value="C:membrane"/>
    <property type="evidence" value="ECO:0007669"/>
    <property type="project" value="UniProtKB-SubCell"/>
</dbReference>
<keyword evidence="4 5" id="KW-0472">Membrane</keyword>
<dbReference type="InterPro" id="IPR009908">
    <property type="entry name" value="Methylamine_util_MauE"/>
</dbReference>
<comment type="subcellular location">
    <subcellularLocation>
        <location evidence="1">Membrane</location>
        <topology evidence="1">Multi-pass membrane protein</topology>
    </subcellularLocation>
</comment>
<dbReference type="GO" id="GO:0030416">
    <property type="term" value="P:methylamine metabolic process"/>
    <property type="evidence" value="ECO:0007669"/>
    <property type="project" value="InterPro"/>
</dbReference>
<feature type="transmembrane region" description="Helical" evidence="5">
    <location>
        <begin position="12"/>
        <end position="30"/>
    </location>
</feature>
<evidence type="ECO:0000313" key="7">
    <source>
        <dbReference type="EMBL" id="AIF40512.1"/>
    </source>
</evidence>
<name>A0A075JGT8_9MICO</name>
<feature type="transmembrane region" description="Helical" evidence="5">
    <location>
        <begin position="50"/>
        <end position="71"/>
    </location>
</feature>
<dbReference type="EMBL" id="CP008889">
    <property type="protein sequence ID" value="AIF40512.1"/>
    <property type="molecule type" value="Genomic_DNA"/>
</dbReference>
<dbReference type="Pfam" id="PF07291">
    <property type="entry name" value="MauE"/>
    <property type="match status" value="1"/>
</dbReference>
<feature type="transmembrane region" description="Helical" evidence="5">
    <location>
        <begin position="153"/>
        <end position="173"/>
    </location>
</feature>
<feature type="transmembrane region" description="Helical" evidence="5">
    <location>
        <begin position="118"/>
        <end position="141"/>
    </location>
</feature>
<gene>
    <name evidence="7" type="ORF">HX89_05660</name>
</gene>
<dbReference type="AlphaFoldDB" id="A0A075JGT8"/>
<evidence type="ECO:0000256" key="1">
    <source>
        <dbReference type="ARBA" id="ARBA00004141"/>
    </source>
</evidence>
<feature type="domain" description="Methylamine utilisation protein MauE" evidence="6">
    <location>
        <begin position="10"/>
        <end position="135"/>
    </location>
</feature>
<organism evidence="7 8">
    <name type="scientific">Dermacoccus nishinomiyaensis</name>
    <dbReference type="NCBI Taxonomy" id="1274"/>
    <lineage>
        <taxon>Bacteria</taxon>
        <taxon>Bacillati</taxon>
        <taxon>Actinomycetota</taxon>
        <taxon>Actinomycetes</taxon>
        <taxon>Micrococcales</taxon>
        <taxon>Dermacoccaceae</taxon>
        <taxon>Dermacoccus</taxon>
    </lineage>
</organism>
<evidence type="ECO:0000256" key="3">
    <source>
        <dbReference type="ARBA" id="ARBA00022989"/>
    </source>
</evidence>
<dbReference type="KEGG" id="dni:HX89_05660"/>
<dbReference type="SUPFAM" id="SSF52833">
    <property type="entry name" value="Thioredoxin-like"/>
    <property type="match status" value="2"/>
</dbReference>
<feature type="transmembrane region" description="Helical" evidence="5">
    <location>
        <begin position="77"/>
        <end position="97"/>
    </location>
</feature>
<evidence type="ECO:0000313" key="8">
    <source>
        <dbReference type="Proteomes" id="UP000027986"/>
    </source>
</evidence>
<proteinExistence type="predicted"/>
<dbReference type="HOGENOM" id="CLU_515566_0_0_11"/>
<protein>
    <recommendedName>
        <fullName evidence="6">Methylamine utilisation protein MauE domain-containing protein</fullName>
    </recommendedName>
</protein>
<evidence type="ECO:0000256" key="5">
    <source>
        <dbReference type="SAM" id="Phobius"/>
    </source>
</evidence>
<dbReference type="eggNOG" id="COG0526">
    <property type="taxonomic scope" value="Bacteria"/>
</dbReference>
<keyword evidence="8" id="KW-1185">Reference proteome</keyword>
<evidence type="ECO:0000256" key="2">
    <source>
        <dbReference type="ARBA" id="ARBA00022692"/>
    </source>
</evidence>
<accession>A0A075JGT8</accession>
<keyword evidence="3 5" id="KW-1133">Transmembrane helix</keyword>
<evidence type="ECO:0000259" key="6">
    <source>
        <dbReference type="Pfam" id="PF07291"/>
    </source>
</evidence>
<keyword evidence="2 5" id="KW-0812">Transmembrane</keyword>
<dbReference type="InterPro" id="IPR036249">
    <property type="entry name" value="Thioredoxin-like_sf"/>
</dbReference>
<sequence>MNDVYDAPSTVPAILLVLVLTVSGCAKLAARSTADEAFISLRLPVILRKIKAPALLPFGELALAVVLVFAWGWLQLLAAVAAVLLFIAYTVVIVRALTFGEPVQCSCFGKLGLGDVDVFTAVRNLLLVGLAALTLVDAAVHRSIAARLANFDGGQWCWLAGVLAAVVLTWLIAGHRGEAGAVNAAAPSADDEYLRAPTPFVALETVDGTTIALRDLPTGRPAAVFVVSPSCGSCVNVIEKVRAWQHTVPHVRTVIVLPSFATDTYHGLIDPQDFEVYFDPQATLTQMVRGGTPTALLLGADDLIAAGPAIGSPAVASFMDDIAAQQEPAMNKVATPTVTTGTMVPEDPTFDYTSTSVTTTPLAEVTDDGIEDYERRPTPFALLADGEGNRVSMISMADSGPVVLLMVSPGCGSCLPVIEQAQGWEAQLRGIPVRLVVTHESHLQPLQEQGYAPKSILMDEHNALLQMFGSGTPTLVALGPDRYLLAGPVSGSQAIAEAMEEIIAEVAAARPEAGDGDRADALTVSARG</sequence>
<reference evidence="7 8" key="1">
    <citation type="submission" date="2014-07" db="EMBL/GenBank/DDBJ databases">
        <title>Genome Sequencing of Dermacoccus nishinomiyaensis.</title>
        <authorList>
            <person name="Hong K.W."/>
            <person name="Chan K.G."/>
        </authorList>
    </citation>
    <scope>NUCLEOTIDE SEQUENCE [LARGE SCALE GENOMIC DNA]</scope>
    <source>
        <strain evidence="7 8">M25</strain>
    </source>
</reference>
<dbReference type="Proteomes" id="UP000027986">
    <property type="component" value="Chromosome"/>
</dbReference>
<evidence type="ECO:0000256" key="4">
    <source>
        <dbReference type="ARBA" id="ARBA00023136"/>
    </source>
</evidence>